<dbReference type="PANTHER" id="PTHR21043:SF0">
    <property type="entry name" value="MITOCHONDRIAL ASSEMBLY OF RIBOSOMAL LARGE SUBUNIT PROTEIN 1"/>
    <property type="match status" value="1"/>
</dbReference>
<keyword evidence="2" id="KW-0678">Repressor</keyword>
<reference evidence="3 4" key="1">
    <citation type="submission" date="2018-08" db="EMBL/GenBank/DDBJ databases">
        <title>Genome analysis of the thermophilic bacterium of the candidate phylum Aminicenantes from deep subsurface aquifer revealed its physiology and ecological role.</title>
        <authorList>
            <person name="Kadnikov V.V."/>
            <person name="Mardanov A.V."/>
            <person name="Beletsky A.V."/>
            <person name="Karnachuk O.V."/>
            <person name="Ravin N.V."/>
        </authorList>
    </citation>
    <scope>NUCLEOTIDE SEQUENCE [LARGE SCALE GENOMIC DNA]</scope>
    <source>
        <strain evidence="3">BY38</strain>
    </source>
</reference>
<name>A0A3E2BQC6_9BACT</name>
<dbReference type="GO" id="GO:0042256">
    <property type="term" value="P:cytosolic ribosome assembly"/>
    <property type="evidence" value="ECO:0007669"/>
    <property type="project" value="UniProtKB-UniRule"/>
</dbReference>
<keyword evidence="2" id="KW-0810">Translation regulation</keyword>
<dbReference type="HAMAP" id="MF_01477">
    <property type="entry name" value="Iojap_RsfS"/>
    <property type="match status" value="1"/>
</dbReference>
<comment type="similarity">
    <text evidence="1 2">Belongs to the Iojap/RsfS family.</text>
</comment>
<dbReference type="Pfam" id="PF02410">
    <property type="entry name" value="RsfS"/>
    <property type="match status" value="1"/>
</dbReference>
<dbReference type="AlphaFoldDB" id="A0A3E2BQC6"/>
<comment type="caution">
    <text evidence="3">The sequence shown here is derived from an EMBL/GenBank/DDBJ whole genome shotgun (WGS) entry which is preliminary data.</text>
</comment>
<proteinExistence type="inferred from homology"/>
<dbReference type="InterPro" id="IPR043519">
    <property type="entry name" value="NT_sf"/>
</dbReference>
<evidence type="ECO:0000256" key="2">
    <source>
        <dbReference type="HAMAP-Rule" id="MF_01477"/>
    </source>
</evidence>
<dbReference type="GO" id="GO:0090071">
    <property type="term" value="P:negative regulation of ribosome biogenesis"/>
    <property type="evidence" value="ECO:0007669"/>
    <property type="project" value="UniProtKB-UniRule"/>
</dbReference>
<accession>A0A3E2BQC6</accession>
<organism evidence="3 4">
    <name type="scientific">Candidatus Saccharicenans subterraneus</name>
    <dbReference type="NCBI Taxonomy" id="2508984"/>
    <lineage>
        <taxon>Bacteria</taxon>
        <taxon>Candidatus Aminicenantota</taxon>
        <taxon>Candidatus Aminicenantia</taxon>
        <taxon>Candidatus Aminicenantales</taxon>
        <taxon>Candidatus Saccharicenantaceae</taxon>
        <taxon>Candidatus Saccharicenans</taxon>
    </lineage>
</organism>
<dbReference type="PANTHER" id="PTHR21043">
    <property type="entry name" value="IOJAP SUPERFAMILY ORTHOLOG"/>
    <property type="match status" value="1"/>
</dbReference>
<comment type="subcellular location">
    <subcellularLocation>
        <location evidence="2">Cytoplasm</location>
    </subcellularLocation>
</comment>
<dbReference type="GO" id="GO:0017148">
    <property type="term" value="P:negative regulation of translation"/>
    <property type="evidence" value="ECO:0007669"/>
    <property type="project" value="UniProtKB-UniRule"/>
</dbReference>
<dbReference type="InterPro" id="IPR004394">
    <property type="entry name" value="Iojap/RsfS/C7orf30"/>
</dbReference>
<keyword evidence="2" id="KW-0963">Cytoplasm</keyword>
<dbReference type="EMBL" id="QUAH01000001">
    <property type="protein sequence ID" value="RFT16980.1"/>
    <property type="molecule type" value="Genomic_DNA"/>
</dbReference>
<gene>
    <name evidence="2" type="primary">rsfS</name>
    <name evidence="3" type="ORF">OP8BY_0922</name>
</gene>
<sequence>MAENQEKLKKFTKRSLPREVRLSVRAALAKKAEGLCVLDLRELASFTDFFIIMHGNSSRQNAAIYESIEKELADEKIKPFGIEGLETAEWILLDYGSFVVHIFSRRARDFYALEKLWADAPRLDY</sequence>
<evidence type="ECO:0000313" key="3">
    <source>
        <dbReference type="EMBL" id="RFT16980.1"/>
    </source>
</evidence>
<comment type="subunit">
    <text evidence="2">Interacts with ribosomal protein uL14 (rplN).</text>
</comment>
<dbReference type="GO" id="GO:0005737">
    <property type="term" value="C:cytoplasm"/>
    <property type="evidence" value="ECO:0007669"/>
    <property type="project" value="UniProtKB-SubCell"/>
</dbReference>
<dbReference type="GO" id="GO:0043023">
    <property type="term" value="F:ribosomal large subunit binding"/>
    <property type="evidence" value="ECO:0007669"/>
    <property type="project" value="TreeGrafter"/>
</dbReference>
<protein>
    <recommendedName>
        <fullName evidence="2">Ribosomal silencing factor RsfS</fullName>
    </recommendedName>
</protein>
<comment type="function">
    <text evidence="2">Functions as a ribosomal silencing factor. Interacts with ribosomal protein uL14 (rplN), blocking formation of intersubunit bridge B8. Prevents association of the 30S and 50S ribosomal subunits and the formation of functional ribosomes, thus repressing translation.</text>
</comment>
<dbReference type="Proteomes" id="UP000257323">
    <property type="component" value="Unassembled WGS sequence"/>
</dbReference>
<evidence type="ECO:0000313" key="4">
    <source>
        <dbReference type="Proteomes" id="UP000257323"/>
    </source>
</evidence>
<dbReference type="NCBIfam" id="TIGR00090">
    <property type="entry name" value="rsfS_iojap_ybeB"/>
    <property type="match status" value="1"/>
</dbReference>
<dbReference type="SUPFAM" id="SSF81301">
    <property type="entry name" value="Nucleotidyltransferase"/>
    <property type="match status" value="1"/>
</dbReference>
<dbReference type="Gene3D" id="3.30.460.10">
    <property type="entry name" value="Beta Polymerase, domain 2"/>
    <property type="match status" value="1"/>
</dbReference>
<evidence type="ECO:0000256" key="1">
    <source>
        <dbReference type="ARBA" id="ARBA00010574"/>
    </source>
</evidence>